<dbReference type="CDD" id="cd00159">
    <property type="entry name" value="RhoGAP"/>
    <property type="match status" value="1"/>
</dbReference>
<dbReference type="EMBL" id="PKFO01000006">
    <property type="protein sequence ID" value="PVH22005.1"/>
    <property type="molecule type" value="Genomic_DNA"/>
</dbReference>
<evidence type="ECO:0000259" key="3">
    <source>
        <dbReference type="Pfam" id="PF13716"/>
    </source>
</evidence>
<dbReference type="InterPro" id="IPR001251">
    <property type="entry name" value="CRAL-TRIO_dom"/>
</dbReference>
<evidence type="ECO:0000313" key="5">
    <source>
        <dbReference type="Proteomes" id="UP000244309"/>
    </source>
</evidence>
<dbReference type="GeneID" id="37010000"/>
<dbReference type="Gene3D" id="3.40.525.10">
    <property type="entry name" value="CRAL-TRIO lipid binding domain"/>
    <property type="match status" value="1"/>
</dbReference>
<evidence type="ECO:0000259" key="2">
    <source>
        <dbReference type="Pfam" id="PF00620"/>
    </source>
</evidence>
<feature type="domain" description="Rho-GAP" evidence="2">
    <location>
        <begin position="198"/>
        <end position="266"/>
    </location>
</feature>
<dbReference type="VEuPathDB" id="FungiDB:CXQ85_004670"/>
<reference evidence="4 5" key="1">
    <citation type="submission" date="2017-12" db="EMBL/GenBank/DDBJ databases">
        <title>Genome Sequence of a Multidrug-Resistant Candida haemulonii Isolate from a Patient with Chronic Leg Ulcers in Israel.</title>
        <authorList>
            <person name="Chow N.A."/>
            <person name="Gade L."/>
            <person name="Batra D."/>
            <person name="Rowe L.A."/>
            <person name="Ben-Ami R."/>
            <person name="Loparev V.N."/>
            <person name="Litvintseva A.P."/>
        </authorList>
    </citation>
    <scope>NUCLEOTIDE SEQUENCE [LARGE SCALE GENOMIC DNA]</scope>
    <source>
        <strain evidence="4 5">B11899</strain>
    </source>
</reference>
<dbReference type="RefSeq" id="XP_025342945.1">
    <property type="nucleotide sequence ID" value="XM_025488283.1"/>
</dbReference>
<feature type="compositionally biased region" description="Basic and acidic residues" evidence="1">
    <location>
        <begin position="427"/>
        <end position="441"/>
    </location>
</feature>
<dbReference type="Pfam" id="PF00620">
    <property type="entry name" value="RhoGAP"/>
    <property type="match status" value="1"/>
</dbReference>
<comment type="caution">
    <text evidence="4">The sequence shown here is derived from an EMBL/GenBank/DDBJ whole genome shotgun (WGS) entry which is preliminary data.</text>
</comment>
<keyword evidence="5" id="KW-1185">Reference proteome</keyword>
<dbReference type="InterPro" id="IPR000198">
    <property type="entry name" value="RhoGAP_dom"/>
</dbReference>
<feature type="domain" description="CRAL-TRIO" evidence="3">
    <location>
        <begin position="16"/>
        <end position="161"/>
    </location>
</feature>
<gene>
    <name evidence="4" type="ORF">CXQ85_004670</name>
</gene>
<feature type="region of interest" description="Disordered" evidence="1">
    <location>
        <begin position="419"/>
        <end position="463"/>
    </location>
</feature>
<evidence type="ECO:0000256" key="1">
    <source>
        <dbReference type="SAM" id="MobiDB-lite"/>
    </source>
</evidence>
<name>A0A2V1AVZ0_9ASCO</name>
<accession>A0A2V1AVZ0</accession>
<dbReference type="AlphaFoldDB" id="A0A2V1AVZ0"/>
<evidence type="ECO:0000313" key="4">
    <source>
        <dbReference type="EMBL" id="PVH22005.1"/>
    </source>
</evidence>
<feature type="region of interest" description="Disordered" evidence="1">
    <location>
        <begin position="476"/>
        <end position="497"/>
    </location>
</feature>
<dbReference type="Proteomes" id="UP000244309">
    <property type="component" value="Unassembled WGS sequence"/>
</dbReference>
<dbReference type="SUPFAM" id="SSF48350">
    <property type="entry name" value="GTPase activation domain, GAP"/>
    <property type="match status" value="1"/>
</dbReference>
<dbReference type="Gene3D" id="1.10.555.10">
    <property type="entry name" value="Rho GTPase activation protein"/>
    <property type="match status" value="1"/>
</dbReference>
<dbReference type="InterPro" id="IPR036865">
    <property type="entry name" value="CRAL-TRIO_dom_sf"/>
</dbReference>
<dbReference type="GO" id="GO:0007165">
    <property type="term" value="P:signal transduction"/>
    <property type="evidence" value="ECO:0007669"/>
    <property type="project" value="InterPro"/>
</dbReference>
<dbReference type="Pfam" id="PF13716">
    <property type="entry name" value="CRAL_TRIO_2"/>
    <property type="match status" value="1"/>
</dbReference>
<sequence length="521" mass="59630">MERIFFKTDIEDAYSGLPVYVFDTSYLPSPDVIEYELFIPTLMKKLPSERYIVVMFSCGLNKISWIDGVKFLRSFLSPETCNFDNLHKIIAVHESWFVKSISSILTNISISKKTFSRLRKLFDSSSRQSDILISCDSLAELSNYVDITKLKISLNIYKHDAHTTLSPRLSLNCPSAKLITEDTTYSPETDPLFCYHFNQICRIIENYGPKAEAIFMKPGNRQSTEILYQCILRNQFIWINDWDLHCIASTFKKILSTVSPPLICIDDIVLPMKDDLDYTLMILSKNFAADADAASVLFRVMDLCSTIVKHSETTGHSSLSISRCMCHALTHELKSQSNGDRVSIAVRYIKNLVSQWSKIRPLYQERLSGKSGSKAQNEEKYDESYNLSHDITMDEGNTSGEEENQRVQFNTKTILDNNTTLAVSTRTETKSEAPARPESRKAYPQREPAKKEKLQDVSNIKAQWPPQKYKFERTIPKKEAQVEEEEPETPSKRPVVRGRKVGELTRLFEKRTQAMKLLGAI</sequence>
<proteinExistence type="predicted"/>
<dbReference type="InterPro" id="IPR008936">
    <property type="entry name" value="Rho_GTPase_activation_prot"/>
</dbReference>
<protein>
    <recommendedName>
        <fullName evidence="6">CRAL-TRIO domain-containing protein</fullName>
    </recommendedName>
</protein>
<dbReference type="OrthoDB" id="410651at2759"/>
<organism evidence="4 5">
    <name type="scientific">Candidozyma haemuli</name>
    <dbReference type="NCBI Taxonomy" id="45357"/>
    <lineage>
        <taxon>Eukaryota</taxon>
        <taxon>Fungi</taxon>
        <taxon>Dikarya</taxon>
        <taxon>Ascomycota</taxon>
        <taxon>Saccharomycotina</taxon>
        <taxon>Pichiomycetes</taxon>
        <taxon>Metschnikowiaceae</taxon>
        <taxon>Candidozyma</taxon>
    </lineage>
</organism>
<dbReference type="STRING" id="45357.A0A2V1AVZ0"/>
<evidence type="ECO:0008006" key="6">
    <source>
        <dbReference type="Google" id="ProtNLM"/>
    </source>
</evidence>